<reference evidence="2" key="1">
    <citation type="submission" date="2023-04" db="EMBL/GenBank/DDBJ databases">
        <title>Phytophthora lilii NBRC 32176.</title>
        <authorList>
            <person name="Ichikawa N."/>
            <person name="Sato H."/>
            <person name="Tonouchi N."/>
        </authorList>
    </citation>
    <scope>NUCLEOTIDE SEQUENCE</scope>
    <source>
        <strain evidence="2">NBRC 32176</strain>
    </source>
</reference>
<evidence type="ECO:0000256" key="1">
    <source>
        <dbReference type="SAM" id="Phobius"/>
    </source>
</evidence>
<evidence type="ECO:0000313" key="2">
    <source>
        <dbReference type="EMBL" id="GMF18707.1"/>
    </source>
</evidence>
<keyword evidence="1" id="KW-0472">Membrane</keyword>
<protein>
    <submittedName>
        <fullName evidence="2">Unnamed protein product</fullName>
    </submittedName>
</protein>
<keyword evidence="1" id="KW-0812">Transmembrane</keyword>
<name>A0A9W6TQN2_9STRA</name>
<proteinExistence type="predicted"/>
<sequence>MDSDAQLPSFTVAIYVGVLAGLVVFAVAFTMLRVYGYRHRLSTVTVSASWDADAEPMDNDCNALIATTLSVLGSPLPDFPEESPSTRKMSVLSSFGRTRWEQARCFVDSIRERGWRVWSALRQRLAARRDDKAAAKDISRISQIEVEIAMPCDTQLKPPVTPPVSSQYASQVSSKFQLSLFTSPTSGSVGMI</sequence>
<dbReference type="Proteomes" id="UP001165083">
    <property type="component" value="Unassembled WGS sequence"/>
</dbReference>
<accession>A0A9W6TQN2</accession>
<dbReference type="AlphaFoldDB" id="A0A9W6TQN2"/>
<dbReference type="OrthoDB" id="119335at2759"/>
<dbReference type="EMBL" id="BSXW01000325">
    <property type="protein sequence ID" value="GMF18707.1"/>
    <property type="molecule type" value="Genomic_DNA"/>
</dbReference>
<evidence type="ECO:0000313" key="3">
    <source>
        <dbReference type="Proteomes" id="UP001165083"/>
    </source>
</evidence>
<keyword evidence="1" id="KW-1133">Transmembrane helix</keyword>
<gene>
    <name evidence="2" type="ORF">Plil01_000703800</name>
</gene>
<comment type="caution">
    <text evidence="2">The sequence shown here is derived from an EMBL/GenBank/DDBJ whole genome shotgun (WGS) entry which is preliminary data.</text>
</comment>
<keyword evidence="3" id="KW-1185">Reference proteome</keyword>
<feature type="transmembrane region" description="Helical" evidence="1">
    <location>
        <begin position="12"/>
        <end position="32"/>
    </location>
</feature>
<organism evidence="2 3">
    <name type="scientific">Phytophthora lilii</name>
    <dbReference type="NCBI Taxonomy" id="2077276"/>
    <lineage>
        <taxon>Eukaryota</taxon>
        <taxon>Sar</taxon>
        <taxon>Stramenopiles</taxon>
        <taxon>Oomycota</taxon>
        <taxon>Peronosporomycetes</taxon>
        <taxon>Peronosporales</taxon>
        <taxon>Peronosporaceae</taxon>
        <taxon>Phytophthora</taxon>
    </lineage>
</organism>